<dbReference type="Pfam" id="PF07690">
    <property type="entry name" value="MFS_1"/>
    <property type="match status" value="1"/>
</dbReference>
<comment type="subcellular location">
    <subcellularLocation>
        <location evidence="1">Cell membrane</location>
        <topology evidence="1">Multi-pass membrane protein</topology>
    </subcellularLocation>
</comment>
<dbReference type="GO" id="GO:0006820">
    <property type="term" value="P:monoatomic anion transport"/>
    <property type="evidence" value="ECO:0007669"/>
    <property type="project" value="TreeGrafter"/>
</dbReference>
<keyword evidence="3 8" id="KW-0812">Transmembrane</keyword>
<dbReference type="FunFam" id="1.20.1250.20:FF:000067">
    <property type="entry name" value="sialin isoform X2"/>
    <property type="match status" value="1"/>
</dbReference>
<evidence type="ECO:0000256" key="8">
    <source>
        <dbReference type="SAM" id="Phobius"/>
    </source>
</evidence>
<keyword evidence="10" id="KW-1185">Reference proteome</keyword>
<dbReference type="Proteomes" id="UP001152795">
    <property type="component" value="Unassembled WGS sequence"/>
</dbReference>
<dbReference type="OrthoDB" id="2985014at2759"/>
<dbReference type="Gene3D" id="1.20.1250.20">
    <property type="entry name" value="MFS general substrate transporter like domains"/>
    <property type="match status" value="1"/>
</dbReference>
<evidence type="ECO:0000313" key="9">
    <source>
        <dbReference type="EMBL" id="CAB4008146.1"/>
    </source>
</evidence>
<dbReference type="InterPro" id="IPR020846">
    <property type="entry name" value="MFS_dom"/>
</dbReference>
<dbReference type="AlphaFoldDB" id="A0A6S7HSK0"/>
<keyword evidence="5 8" id="KW-0472">Membrane</keyword>
<gene>
    <name evidence="9" type="ORF">PACLA_8A011519</name>
</gene>
<evidence type="ECO:0000256" key="7">
    <source>
        <dbReference type="SAM" id="MobiDB-lite"/>
    </source>
</evidence>
<dbReference type="PANTHER" id="PTHR11662">
    <property type="entry name" value="SOLUTE CARRIER FAMILY 17"/>
    <property type="match status" value="1"/>
</dbReference>
<feature type="non-terminal residue" evidence="9">
    <location>
        <position position="282"/>
    </location>
</feature>
<evidence type="ECO:0000313" key="10">
    <source>
        <dbReference type="Proteomes" id="UP001152795"/>
    </source>
</evidence>
<evidence type="ECO:0000256" key="5">
    <source>
        <dbReference type="ARBA" id="ARBA00023136"/>
    </source>
</evidence>
<dbReference type="InterPro" id="IPR050382">
    <property type="entry name" value="MFS_Na/Anion_cotransporter"/>
</dbReference>
<accession>A0A6S7HSK0</accession>
<feature type="transmembrane region" description="Helical" evidence="8">
    <location>
        <begin position="201"/>
        <end position="222"/>
    </location>
</feature>
<dbReference type="GO" id="GO:0005886">
    <property type="term" value="C:plasma membrane"/>
    <property type="evidence" value="ECO:0007669"/>
    <property type="project" value="UniProtKB-SubCell"/>
</dbReference>
<dbReference type="InterPro" id="IPR036259">
    <property type="entry name" value="MFS_trans_sf"/>
</dbReference>
<evidence type="ECO:0000256" key="6">
    <source>
        <dbReference type="ARBA" id="ARBA00023180"/>
    </source>
</evidence>
<feature type="compositionally biased region" description="Basic and acidic residues" evidence="7">
    <location>
        <begin position="1"/>
        <end position="18"/>
    </location>
</feature>
<keyword evidence="6" id="KW-0325">Glycoprotein</keyword>
<organism evidence="9 10">
    <name type="scientific">Paramuricea clavata</name>
    <name type="common">Red gorgonian</name>
    <name type="synonym">Violescent sea-whip</name>
    <dbReference type="NCBI Taxonomy" id="317549"/>
    <lineage>
        <taxon>Eukaryota</taxon>
        <taxon>Metazoa</taxon>
        <taxon>Cnidaria</taxon>
        <taxon>Anthozoa</taxon>
        <taxon>Octocorallia</taxon>
        <taxon>Malacalcyonacea</taxon>
        <taxon>Plexauridae</taxon>
        <taxon>Paramuricea</taxon>
    </lineage>
</organism>
<feature type="transmembrane region" description="Helical" evidence="8">
    <location>
        <begin position="61"/>
        <end position="85"/>
    </location>
</feature>
<feature type="transmembrane region" description="Helical" evidence="8">
    <location>
        <begin position="228"/>
        <end position="249"/>
    </location>
</feature>
<reference evidence="9" key="1">
    <citation type="submission" date="2020-04" db="EMBL/GenBank/DDBJ databases">
        <authorList>
            <person name="Alioto T."/>
            <person name="Alioto T."/>
            <person name="Gomez Garrido J."/>
        </authorList>
    </citation>
    <scope>NUCLEOTIDE SEQUENCE</scope>
    <source>
        <strain evidence="9">A484AB</strain>
    </source>
</reference>
<feature type="transmembrane region" description="Helical" evidence="8">
    <location>
        <begin position="139"/>
        <end position="157"/>
    </location>
</feature>
<name>A0A6S7HSK0_PARCT</name>
<evidence type="ECO:0000256" key="1">
    <source>
        <dbReference type="ARBA" id="ARBA00004651"/>
    </source>
</evidence>
<dbReference type="PANTHER" id="PTHR11662:SF399">
    <property type="entry name" value="FI19708P1-RELATED"/>
    <property type="match status" value="1"/>
</dbReference>
<comment type="caution">
    <text evidence="9">The sequence shown here is derived from an EMBL/GenBank/DDBJ whole genome shotgun (WGS) entry which is preliminary data.</text>
</comment>
<protein>
    <submittedName>
        <fullName evidence="9">Sialin-like isoform X3</fullName>
    </submittedName>
</protein>
<evidence type="ECO:0000256" key="2">
    <source>
        <dbReference type="ARBA" id="ARBA00022475"/>
    </source>
</evidence>
<dbReference type="InterPro" id="IPR011701">
    <property type="entry name" value="MFS"/>
</dbReference>
<dbReference type="GO" id="GO:0022857">
    <property type="term" value="F:transmembrane transporter activity"/>
    <property type="evidence" value="ECO:0007669"/>
    <property type="project" value="InterPro"/>
</dbReference>
<dbReference type="EMBL" id="CACRXK020006035">
    <property type="protein sequence ID" value="CAB4008146.1"/>
    <property type="molecule type" value="Genomic_DNA"/>
</dbReference>
<evidence type="ECO:0000256" key="3">
    <source>
        <dbReference type="ARBA" id="ARBA00022692"/>
    </source>
</evidence>
<keyword evidence="2" id="KW-1003">Cell membrane</keyword>
<keyword evidence="4 8" id="KW-1133">Transmembrane helix</keyword>
<proteinExistence type="predicted"/>
<evidence type="ECO:0000256" key="4">
    <source>
        <dbReference type="ARBA" id="ARBA00022989"/>
    </source>
</evidence>
<dbReference type="PROSITE" id="PS50850">
    <property type="entry name" value="MFS"/>
    <property type="match status" value="1"/>
</dbReference>
<feature type="transmembrane region" description="Helical" evidence="8">
    <location>
        <begin position="112"/>
        <end position="132"/>
    </location>
</feature>
<feature type="region of interest" description="Disordered" evidence="7">
    <location>
        <begin position="1"/>
        <end position="29"/>
    </location>
</feature>
<dbReference type="SUPFAM" id="SSF103473">
    <property type="entry name" value="MFS general substrate transporter"/>
    <property type="match status" value="1"/>
</dbReference>
<sequence>MEEKSEHLALSERKKQTDNEDQQDMQDTSATQNLVDSTDHFSWEEQGCLCSFVPKRYMVTFLAMFGFFNAYALRVNLSVAMVAMVNNVTKFGHSLETEDVAEFNWDTKLQGLVLGSFFFGYITTQIPGGFLASKYGGKSLFGGGILLASILTMLTPVATRRSVSWLIALRILEGIAQGVIYSSNHAVMSRWAPVLERSKMVALSTSGAFIGTLFTMPVSGILVKMYGWPAVFYFFGILGILWSCLWFFMVTNSPREHPKISRKELNYIERSLKGESETEVGT</sequence>